<keyword evidence="2" id="KW-1185">Reference proteome</keyword>
<protein>
    <submittedName>
        <fullName evidence="1">DNA polymerase III subunit chi</fullName>
        <ecNumber evidence="1">2.7.7.7</ecNumber>
    </submittedName>
</protein>
<dbReference type="GO" id="GO:0006260">
    <property type="term" value="P:DNA replication"/>
    <property type="evidence" value="ECO:0007669"/>
    <property type="project" value="InterPro"/>
</dbReference>
<dbReference type="PANTHER" id="PTHR38767:SF1">
    <property type="entry name" value="DNA POLYMERASE III SUBUNIT CHI"/>
    <property type="match status" value="1"/>
</dbReference>
<dbReference type="SUPFAM" id="SSF102400">
    <property type="entry name" value="DNA polymerase III chi subunit"/>
    <property type="match status" value="1"/>
</dbReference>
<dbReference type="EMBL" id="CP032096">
    <property type="protein sequence ID" value="QBZ83778.1"/>
    <property type="molecule type" value="Genomic_DNA"/>
</dbReference>
<name>A0A4P7P163_9GAMM</name>
<dbReference type="AlphaFoldDB" id="A0A4P7P163"/>
<dbReference type="OrthoDB" id="5297568at2"/>
<sequence length="146" mass="17174">MTATPPLEKDVIFYVLGTNTAQQREAFIAKLVNKIHREKRLCDIRFASEEEMTRFDLSLWQYHPEAFIPHSVQQTVQAPIQLWMGQVASPCQDVLLNVHPDFPQNFQLYNRTIEVLDQTEHLIQMGRERWKAYKKEGLEPTVHKIK</sequence>
<reference evidence="1 2" key="1">
    <citation type="submission" date="2018-08" db="EMBL/GenBank/DDBJ databases">
        <title>Horizontal acquisition of hydrogen conversion ability and other habitat adaptations in Hydrogenovibrio crunogenus strains.</title>
        <authorList>
            <person name="Gonnella G."/>
            <person name="Adam N."/>
            <person name="Perner M."/>
        </authorList>
    </citation>
    <scope>NUCLEOTIDE SEQUENCE [LARGE SCALE GENOMIC DNA]</scope>
    <source>
        <strain evidence="1 2">SP-41</strain>
    </source>
</reference>
<dbReference type="Gene3D" id="3.40.50.10110">
    <property type="entry name" value="DNA polymerase III subunit chi"/>
    <property type="match status" value="1"/>
</dbReference>
<keyword evidence="1" id="KW-0808">Transferase</keyword>
<dbReference type="GO" id="GO:0003887">
    <property type="term" value="F:DNA-directed DNA polymerase activity"/>
    <property type="evidence" value="ECO:0007669"/>
    <property type="project" value="UniProtKB-EC"/>
</dbReference>
<evidence type="ECO:0000313" key="2">
    <source>
        <dbReference type="Proteomes" id="UP000296201"/>
    </source>
</evidence>
<proteinExistence type="predicted"/>
<dbReference type="GO" id="GO:0032298">
    <property type="term" value="P:positive regulation of DNA-templated DNA replication initiation"/>
    <property type="evidence" value="ECO:0007669"/>
    <property type="project" value="TreeGrafter"/>
</dbReference>
<accession>A0A4P7P163</accession>
<evidence type="ECO:0000313" key="1">
    <source>
        <dbReference type="EMBL" id="QBZ83778.1"/>
    </source>
</evidence>
<dbReference type="GO" id="GO:0003677">
    <property type="term" value="F:DNA binding"/>
    <property type="evidence" value="ECO:0007669"/>
    <property type="project" value="InterPro"/>
</dbReference>
<dbReference type="PANTHER" id="PTHR38767">
    <property type="entry name" value="DNA POLYMERASE III SUBUNIT CHI"/>
    <property type="match status" value="1"/>
</dbReference>
<dbReference type="RefSeq" id="WP_135796373.1">
    <property type="nucleotide sequence ID" value="NZ_CP032096.1"/>
</dbReference>
<dbReference type="Pfam" id="PF04364">
    <property type="entry name" value="DNA_pol3_chi"/>
    <property type="match status" value="1"/>
</dbReference>
<dbReference type="InterPro" id="IPR007459">
    <property type="entry name" value="DNA_pol3_chi"/>
</dbReference>
<dbReference type="EC" id="2.7.7.7" evidence="1"/>
<dbReference type="Proteomes" id="UP000296201">
    <property type="component" value="Chromosome"/>
</dbReference>
<gene>
    <name evidence="1" type="primary">holC</name>
    <name evidence="1" type="ORF">GHNINEIG_01840</name>
</gene>
<keyword evidence="1" id="KW-0548">Nucleotidyltransferase</keyword>
<dbReference type="InterPro" id="IPR036768">
    <property type="entry name" value="PolIII_chi_sf"/>
</dbReference>
<organism evidence="1 2">
    <name type="scientific">Hydrogenovibrio crunogenus</name>
    <dbReference type="NCBI Taxonomy" id="39765"/>
    <lineage>
        <taxon>Bacteria</taxon>
        <taxon>Pseudomonadati</taxon>
        <taxon>Pseudomonadota</taxon>
        <taxon>Gammaproteobacteria</taxon>
        <taxon>Thiotrichales</taxon>
        <taxon>Piscirickettsiaceae</taxon>
        <taxon>Hydrogenovibrio</taxon>
    </lineage>
</organism>